<dbReference type="RefSeq" id="WP_109794652.1">
    <property type="nucleotide sequence ID" value="NZ_PHIG01000047.1"/>
</dbReference>
<dbReference type="EMBL" id="PHIG01000047">
    <property type="protein sequence ID" value="PJK28205.1"/>
    <property type="molecule type" value="Genomic_DNA"/>
</dbReference>
<accession>A0A2M9FXL6</accession>
<dbReference type="GO" id="GO:0016829">
    <property type="term" value="F:lyase activity"/>
    <property type="evidence" value="ECO:0007669"/>
    <property type="project" value="UniProtKB-KW"/>
</dbReference>
<dbReference type="SMART" id="SM00922">
    <property type="entry name" value="MR_MLE"/>
    <property type="match status" value="1"/>
</dbReference>
<dbReference type="SFLD" id="SFLDG00179">
    <property type="entry name" value="mandelate_racemase"/>
    <property type="match status" value="1"/>
</dbReference>
<evidence type="ECO:0000256" key="1">
    <source>
        <dbReference type="ARBA" id="ARBA00023239"/>
    </source>
</evidence>
<reference evidence="3 4" key="1">
    <citation type="submission" date="2017-11" db="EMBL/GenBank/DDBJ databases">
        <title>Draft genome sequence of Rhizobiales bacterium SY3-13.</title>
        <authorList>
            <person name="Sun C."/>
        </authorList>
    </citation>
    <scope>NUCLEOTIDE SEQUENCE [LARGE SCALE GENOMIC DNA]</scope>
    <source>
        <strain evidence="3 4">SY3-13</strain>
    </source>
</reference>
<keyword evidence="1" id="KW-0456">Lyase</keyword>
<dbReference type="InterPro" id="IPR036849">
    <property type="entry name" value="Enolase-like_C_sf"/>
</dbReference>
<dbReference type="Proteomes" id="UP000229498">
    <property type="component" value="Unassembled WGS sequence"/>
</dbReference>
<gene>
    <name evidence="3" type="ORF">CVT23_17660</name>
</gene>
<dbReference type="SFLD" id="SFLDS00001">
    <property type="entry name" value="Enolase"/>
    <property type="match status" value="1"/>
</dbReference>
<dbReference type="InterPro" id="IPR029065">
    <property type="entry name" value="Enolase_C-like"/>
</dbReference>
<name>A0A2M9FXL6_9PROT</name>
<dbReference type="InterPro" id="IPR034593">
    <property type="entry name" value="DgoD-like"/>
</dbReference>
<evidence type="ECO:0000259" key="2">
    <source>
        <dbReference type="SMART" id="SM00922"/>
    </source>
</evidence>
<dbReference type="SUPFAM" id="SSF51604">
    <property type="entry name" value="Enolase C-terminal domain-like"/>
    <property type="match status" value="1"/>
</dbReference>
<dbReference type="AlphaFoldDB" id="A0A2M9FXL6"/>
<dbReference type="Gene3D" id="3.30.390.10">
    <property type="entry name" value="Enolase-like, N-terminal domain"/>
    <property type="match status" value="1"/>
</dbReference>
<organism evidence="3 4">
    <name type="scientific">Minwuia thermotolerans</name>
    <dbReference type="NCBI Taxonomy" id="2056226"/>
    <lineage>
        <taxon>Bacteria</taxon>
        <taxon>Pseudomonadati</taxon>
        <taxon>Pseudomonadota</taxon>
        <taxon>Alphaproteobacteria</taxon>
        <taxon>Minwuiales</taxon>
        <taxon>Minwuiaceae</taxon>
        <taxon>Minwuia</taxon>
    </lineage>
</organism>
<dbReference type="Gene3D" id="3.20.20.120">
    <property type="entry name" value="Enolase-like C-terminal domain"/>
    <property type="match status" value="1"/>
</dbReference>
<feature type="domain" description="Mandelate racemase/muconate lactonizing enzyme C-terminal" evidence="2">
    <location>
        <begin position="155"/>
        <end position="265"/>
    </location>
</feature>
<dbReference type="CDD" id="cd03316">
    <property type="entry name" value="MR_like"/>
    <property type="match status" value="1"/>
</dbReference>
<dbReference type="Pfam" id="PF02746">
    <property type="entry name" value="MR_MLE_N"/>
    <property type="match status" value="1"/>
</dbReference>
<dbReference type="Pfam" id="PF13378">
    <property type="entry name" value="MR_MLE_C"/>
    <property type="match status" value="1"/>
</dbReference>
<evidence type="ECO:0000313" key="3">
    <source>
        <dbReference type="EMBL" id="PJK28205.1"/>
    </source>
</evidence>
<protein>
    <submittedName>
        <fullName evidence="3">Dehydratase</fullName>
    </submittedName>
</protein>
<sequence length="399" mass="43431">MRIAKVDTLRLGEFPNLFWVRLTADDGTEGVGEAFFGSRAAVAYIHESAADILIGRDPRQINALNRDLTPYVGYSGSGAEMRGRSAIDMALHDLIGRATGLPVHDLLGGLARPSIRVYNTCAGYRYVREAPRQVTANWGLGAGAEGPYEDLDAFLNEAGDLAESLLEMGVTGMKIWPFDFAAERSRGFDISPAELETALEPFRKIRRAVGHRMDIMAELHGHWSPPAAARIAEALTDARPFWIEDAIRPDNWEGFQRLRQATNAQITASETVGGLRDWTRLINSGFVDVVMPDLGWCGGLSEARKIAAVAEARGLPVAPHDCTGPLQFAASVHFVLAMPNALIQEFVRAFYFGWYNEIAENLPEVADGRVTAPAGPGFGTRLKTGVFDRADAETVSSTA</sequence>
<dbReference type="OrthoDB" id="5290054at2"/>
<comment type="caution">
    <text evidence="3">The sequence shown here is derived from an EMBL/GenBank/DDBJ whole genome shotgun (WGS) entry which is preliminary data.</text>
</comment>
<dbReference type="InterPro" id="IPR013342">
    <property type="entry name" value="Mandelate_racemase_C"/>
</dbReference>
<keyword evidence="4" id="KW-1185">Reference proteome</keyword>
<dbReference type="SUPFAM" id="SSF54826">
    <property type="entry name" value="Enolase N-terminal domain-like"/>
    <property type="match status" value="1"/>
</dbReference>
<dbReference type="InterPro" id="IPR013341">
    <property type="entry name" value="Mandelate_racemase_N_dom"/>
</dbReference>
<evidence type="ECO:0000313" key="4">
    <source>
        <dbReference type="Proteomes" id="UP000229498"/>
    </source>
</evidence>
<dbReference type="PANTHER" id="PTHR48080">
    <property type="entry name" value="D-GALACTONATE DEHYDRATASE-RELATED"/>
    <property type="match status" value="1"/>
</dbReference>
<proteinExistence type="predicted"/>
<dbReference type="PANTHER" id="PTHR48080:SF2">
    <property type="entry name" value="D-GALACTONATE DEHYDRATASE"/>
    <property type="match status" value="1"/>
</dbReference>
<dbReference type="InterPro" id="IPR029017">
    <property type="entry name" value="Enolase-like_N"/>
</dbReference>